<dbReference type="InterPro" id="IPR001128">
    <property type="entry name" value="Cyt_P450"/>
</dbReference>
<dbReference type="GO" id="GO:0016705">
    <property type="term" value="F:oxidoreductase activity, acting on paired donors, with incorporation or reduction of molecular oxygen"/>
    <property type="evidence" value="ECO:0007669"/>
    <property type="project" value="InterPro"/>
</dbReference>
<dbReference type="GO" id="GO:0004497">
    <property type="term" value="F:monooxygenase activity"/>
    <property type="evidence" value="ECO:0007669"/>
    <property type="project" value="InterPro"/>
</dbReference>
<dbReference type="Proteomes" id="UP001154282">
    <property type="component" value="Unassembled WGS sequence"/>
</dbReference>
<keyword evidence="2" id="KW-1185">Reference proteome</keyword>
<evidence type="ECO:0000313" key="2">
    <source>
        <dbReference type="Proteomes" id="UP001154282"/>
    </source>
</evidence>
<dbReference type="Gene3D" id="1.10.630.10">
    <property type="entry name" value="Cytochrome P450"/>
    <property type="match status" value="1"/>
</dbReference>
<dbReference type="EMBL" id="CAMGYJ010000002">
    <property type="protein sequence ID" value="CAI0377286.1"/>
    <property type="molecule type" value="Genomic_DNA"/>
</dbReference>
<dbReference type="Pfam" id="PF00067">
    <property type="entry name" value="p450"/>
    <property type="match status" value="1"/>
</dbReference>
<dbReference type="PANTHER" id="PTHR47949">
    <property type="entry name" value="CYTOCHROME P450 703A2-RELATED-RELATED"/>
    <property type="match status" value="1"/>
</dbReference>
<dbReference type="InterPro" id="IPR002401">
    <property type="entry name" value="Cyt_P450_E_grp-I"/>
</dbReference>
<dbReference type="InterPro" id="IPR051382">
    <property type="entry name" value="CYP450_AA/FA_Hydroxylases"/>
</dbReference>
<gene>
    <name evidence="1" type="ORF">LITE_LOCUS1414</name>
</gene>
<dbReference type="InterPro" id="IPR036396">
    <property type="entry name" value="Cyt_P450_sf"/>
</dbReference>
<sequence length="258" mass="29648">MEVEHVEALFTGLKYLYYSGVSDYLPWLRGWNVDGKEKIVKEADKTIKALQNPIIDERIRQWRSGERKEIDDLIDVLVTLKDELINRPDLMAKATEEIDRVVGKDSRLVQESDIGSLHYVKACVRESFRLHPVFPFNMPHVSTRDTVVAGYLIPKGSHALLSRYGLGRNPKVWTDPLRFDPERHLVDDRGGVTLTEHDLRFISFSTMLLARLLQCFTWAPLGPIELAEAEDIYELFLATPLVAFPKPRLAPYLYPETN</sequence>
<organism evidence="1 2">
    <name type="scientific">Linum tenue</name>
    <dbReference type="NCBI Taxonomy" id="586396"/>
    <lineage>
        <taxon>Eukaryota</taxon>
        <taxon>Viridiplantae</taxon>
        <taxon>Streptophyta</taxon>
        <taxon>Embryophyta</taxon>
        <taxon>Tracheophyta</taxon>
        <taxon>Spermatophyta</taxon>
        <taxon>Magnoliopsida</taxon>
        <taxon>eudicotyledons</taxon>
        <taxon>Gunneridae</taxon>
        <taxon>Pentapetalae</taxon>
        <taxon>rosids</taxon>
        <taxon>fabids</taxon>
        <taxon>Malpighiales</taxon>
        <taxon>Linaceae</taxon>
        <taxon>Linum</taxon>
    </lineage>
</organism>
<dbReference type="GO" id="GO:0020037">
    <property type="term" value="F:heme binding"/>
    <property type="evidence" value="ECO:0007669"/>
    <property type="project" value="InterPro"/>
</dbReference>
<evidence type="ECO:0000313" key="1">
    <source>
        <dbReference type="EMBL" id="CAI0377286.1"/>
    </source>
</evidence>
<dbReference type="PRINTS" id="PR00463">
    <property type="entry name" value="EP450I"/>
</dbReference>
<reference evidence="1" key="1">
    <citation type="submission" date="2022-08" db="EMBL/GenBank/DDBJ databases">
        <authorList>
            <person name="Gutierrez-Valencia J."/>
        </authorList>
    </citation>
    <scope>NUCLEOTIDE SEQUENCE</scope>
</reference>
<evidence type="ECO:0008006" key="3">
    <source>
        <dbReference type="Google" id="ProtNLM"/>
    </source>
</evidence>
<dbReference type="SUPFAM" id="SSF48264">
    <property type="entry name" value="Cytochrome P450"/>
    <property type="match status" value="1"/>
</dbReference>
<proteinExistence type="predicted"/>
<dbReference type="AlphaFoldDB" id="A0AAV0GW68"/>
<comment type="caution">
    <text evidence="1">The sequence shown here is derived from an EMBL/GenBank/DDBJ whole genome shotgun (WGS) entry which is preliminary data.</text>
</comment>
<dbReference type="PANTHER" id="PTHR47949:SF4">
    <property type="entry name" value="TYROSINE N-MONOOXYGENASE"/>
    <property type="match status" value="1"/>
</dbReference>
<dbReference type="GO" id="GO:0005506">
    <property type="term" value="F:iron ion binding"/>
    <property type="evidence" value="ECO:0007669"/>
    <property type="project" value="InterPro"/>
</dbReference>
<name>A0AAV0GW68_9ROSI</name>
<accession>A0AAV0GW68</accession>
<protein>
    <recommendedName>
        <fullName evidence="3">Cytochrome P450</fullName>
    </recommendedName>
</protein>